<evidence type="ECO:0000313" key="1">
    <source>
        <dbReference type="EMBL" id="TFK71229.1"/>
    </source>
</evidence>
<organism evidence="1 2">
    <name type="scientific">Pluteus cervinus</name>
    <dbReference type="NCBI Taxonomy" id="181527"/>
    <lineage>
        <taxon>Eukaryota</taxon>
        <taxon>Fungi</taxon>
        <taxon>Dikarya</taxon>
        <taxon>Basidiomycota</taxon>
        <taxon>Agaricomycotina</taxon>
        <taxon>Agaricomycetes</taxon>
        <taxon>Agaricomycetidae</taxon>
        <taxon>Agaricales</taxon>
        <taxon>Pluteineae</taxon>
        <taxon>Pluteaceae</taxon>
        <taxon>Pluteus</taxon>
    </lineage>
</organism>
<reference evidence="1 2" key="1">
    <citation type="journal article" date="2019" name="Nat. Ecol. Evol.">
        <title>Megaphylogeny resolves global patterns of mushroom evolution.</title>
        <authorList>
            <person name="Varga T."/>
            <person name="Krizsan K."/>
            <person name="Foldi C."/>
            <person name="Dima B."/>
            <person name="Sanchez-Garcia M."/>
            <person name="Sanchez-Ramirez S."/>
            <person name="Szollosi G.J."/>
            <person name="Szarkandi J.G."/>
            <person name="Papp V."/>
            <person name="Albert L."/>
            <person name="Andreopoulos W."/>
            <person name="Angelini C."/>
            <person name="Antonin V."/>
            <person name="Barry K.W."/>
            <person name="Bougher N.L."/>
            <person name="Buchanan P."/>
            <person name="Buyck B."/>
            <person name="Bense V."/>
            <person name="Catcheside P."/>
            <person name="Chovatia M."/>
            <person name="Cooper J."/>
            <person name="Damon W."/>
            <person name="Desjardin D."/>
            <person name="Finy P."/>
            <person name="Geml J."/>
            <person name="Haridas S."/>
            <person name="Hughes K."/>
            <person name="Justo A."/>
            <person name="Karasinski D."/>
            <person name="Kautmanova I."/>
            <person name="Kiss B."/>
            <person name="Kocsube S."/>
            <person name="Kotiranta H."/>
            <person name="LaButti K.M."/>
            <person name="Lechner B.E."/>
            <person name="Liimatainen K."/>
            <person name="Lipzen A."/>
            <person name="Lukacs Z."/>
            <person name="Mihaltcheva S."/>
            <person name="Morgado L.N."/>
            <person name="Niskanen T."/>
            <person name="Noordeloos M.E."/>
            <person name="Ohm R.A."/>
            <person name="Ortiz-Santana B."/>
            <person name="Ovrebo C."/>
            <person name="Racz N."/>
            <person name="Riley R."/>
            <person name="Savchenko A."/>
            <person name="Shiryaev A."/>
            <person name="Soop K."/>
            <person name="Spirin V."/>
            <person name="Szebenyi C."/>
            <person name="Tomsovsky M."/>
            <person name="Tulloss R.E."/>
            <person name="Uehling J."/>
            <person name="Grigoriev I.V."/>
            <person name="Vagvolgyi C."/>
            <person name="Papp T."/>
            <person name="Martin F.M."/>
            <person name="Miettinen O."/>
            <person name="Hibbett D.S."/>
            <person name="Nagy L.G."/>
        </authorList>
    </citation>
    <scope>NUCLEOTIDE SEQUENCE [LARGE SCALE GENOMIC DNA]</scope>
    <source>
        <strain evidence="1 2">NL-1719</strain>
    </source>
</reference>
<gene>
    <name evidence="1" type="ORF">BDN72DRAFT_837985</name>
</gene>
<dbReference type="Proteomes" id="UP000308600">
    <property type="component" value="Unassembled WGS sequence"/>
</dbReference>
<keyword evidence="2" id="KW-1185">Reference proteome</keyword>
<dbReference type="EMBL" id="ML208301">
    <property type="protein sequence ID" value="TFK71229.1"/>
    <property type="molecule type" value="Genomic_DNA"/>
</dbReference>
<accession>A0ACD3AZV1</accession>
<name>A0ACD3AZV1_9AGAR</name>
<evidence type="ECO:0000313" key="2">
    <source>
        <dbReference type="Proteomes" id="UP000308600"/>
    </source>
</evidence>
<sequence length="96" mass="10658">MPQYHYLRLSLSPPTQDIFRIRKVLETALTQSFGITAAGTQLDVLWLADTGEEVIIRVQDDDAPRVLAALVATNDLPRMSLVQESPFLPSLVPNVL</sequence>
<proteinExistence type="predicted"/>
<protein>
    <submittedName>
        <fullName evidence="1">Uncharacterized protein</fullName>
    </submittedName>
</protein>